<evidence type="ECO:0000313" key="3">
    <source>
        <dbReference type="EMBL" id="PPH71274.1"/>
    </source>
</evidence>
<organism evidence="2 4">
    <name type="scientific">Rathayibacter rathayi</name>
    <name type="common">Corynebacterium rathayi</name>
    <dbReference type="NCBI Taxonomy" id="33887"/>
    <lineage>
        <taxon>Bacteria</taxon>
        <taxon>Bacillati</taxon>
        <taxon>Actinomycetota</taxon>
        <taxon>Actinomycetes</taxon>
        <taxon>Micrococcales</taxon>
        <taxon>Microbacteriaceae</taxon>
        <taxon>Rathayibacter</taxon>
    </lineage>
</organism>
<gene>
    <name evidence="2" type="ORF">C5C04_11525</name>
    <name evidence="3" type="ORF">C5C40_15220</name>
</gene>
<dbReference type="EMBL" id="PSUL01000029">
    <property type="protein sequence ID" value="PPF11960.1"/>
    <property type="molecule type" value="Genomic_DNA"/>
</dbReference>
<dbReference type="SUPFAM" id="SSF52833">
    <property type="entry name" value="Thioredoxin-like"/>
    <property type="match status" value="1"/>
</dbReference>
<evidence type="ECO:0000313" key="2">
    <source>
        <dbReference type="EMBL" id="PPF11960.1"/>
    </source>
</evidence>
<dbReference type="CDD" id="cd02976">
    <property type="entry name" value="NrdH"/>
    <property type="match status" value="1"/>
</dbReference>
<dbReference type="EMBL" id="PSVT01000059">
    <property type="protein sequence ID" value="PPH71274.1"/>
    <property type="molecule type" value="Genomic_DNA"/>
</dbReference>
<evidence type="ECO:0000313" key="5">
    <source>
        <dbReference type="Proteomes" id="UP000239698"/>
    </source>
</evidence>
<proteinExistence type="predicted"/>
<comment type="caution">
    <text evidence="2">The sequence shown here is derived from an EMBL/GenBank/DDBJ whole genome shotgun (WGS) entry which is preliminary data.</text>
</comment>
<dbReference type="Pfam" id="PF00462">
    <property type="entry name" value="Glutaredoxin"/>
    <property type="match status" value="1"/>
</dbReference>
<dbReference type="Proteomes" id="UP000237881">
    <property type="component" value="Unassembled WGS sequence"/>
</dbReference>
<feature type="domain" description="Glutaredoxin" evidence="1">
    <location>
        <begin position="4"/>
        <end position="60"/>
    </location>
</feature>
<dbReference type="AlphaFoldDB" id="A0ABD6W6F9"/>
<dbReference type="RefSeq" id="WP_097168020.1">
    <property type="nucleotide sequence ID" value="NZ_PSUD01000059.1"/>
</dbReference>
<evidence type="ECO:0000259" key="1">
    <source>
        <dbReference type="Pfam" id="PF00462"/>
    </source>
</evidence>
<dbReference type="InterPro" id="IPR036249">
    <property type="entry name" value="Thioredoxin-like_sf"/>
</dbReference>
<keyword evidence="5" id="KW-1185">Reference proteome</keyword>
<sequence length="74" mass="8091">MTIRVYTLPGCVQCTATHRNLLSQGIQHETIDLTENPEVAAELKALGYRSAPIVVTENGHWSGFRPDLLATITA</sequence>
<dbReference type="Gene3D" id="3.40.30.10">
    <property type="entry name" value="Glutaredoxin"/>
    <property type="match status" value="1"/>
</dbReference>
<dbReference type="PROSITE" id="PS51354">
    <property type="entry name" value="GLUTAREDOXIN_2"/>
    <property type="match status" value="1"/>
</dbReference>
<evidence type="ECO:0000313" key="4">
    <source>
        <dbReference type="Proteomes" id="UP000237881"/>
    </source>
</evidence>
<name>A0ABD6W6F9_RATRA</name>
<protein>
    <submittedName>
        <fullName evidence="2">NrdH-redoxin</fullName>
    </submittedName>
</protein>
<accession>A0ABD6W6F9</accession>
<dbReference type="Proteomes" id="UP000239698">
    <property type="component" value="Unassembled WGS sequence"/>
</dbReference>
<dbReference type="InterPro" id="IPR002109">
    <property type="entry name" value="Glutaredoxin"/>
</dbReference>
<reference evidence="4 5" key="1">
    <citation type="submission" date="2018-02" db="EMBL/GenBank/DDBJ databases">
        <title>Bacteriophage NCPPB3778 and a type I-E CRISPR drive the evolution of the US Biological Select Agent, Rathayibacter toxicus.</title>
        <authorList>
            <person name="Davis E.W.II."/>
            <person name="Tabima J.F."/>
            <person name="Weisberg A.J."/>
            <person name="Lopes L.D."/>
            <person name="Wiseman M.S."/>
            <person name="Wiseman M.S."/>
            <person name="Pupko T."/>
            <person name="Belcher M.S."/>
            <person name="Sechler A.J."/>
            <person name="Tancos M.A."/>
            <person name="Schroeder B.K."/>
            <person name="Murray T.D."/>
            <person name="Luster D.G."/>
            <person name="Schneider W.L."/>
            <person name="Rogers E."/>
            <person name="Andreote F.D."/>
            <person name="Grunwald N.J."/>
            <person name="Putnam M.L."/>
            <person name="Chang J.H."/>
        </authorList>
    </citation>
    <scope>NUCLEOTIDE SEQUENCE [LARGE SCALE GENOMIC DNA]</scope>
    <source>
        <strain evidence="3 5">AY1D6</strain>
        <strain evidence="2 4">AY1I9</strain>
    </source>
</reference>